<dbReference type="CDD" id="cd17936">
    <property type="entry name" value="EEXXEc_NFX1"/>
    <property type="match status" value="1"/>
</dbReference>
<dbReference type="STRING" id="1073089.A0A1L9R5H5"/>
<evidence type="ECO:0000256" key="2">
    <source>
        <dbReference type="ARBA" id="ARBA00022490"/>
    </source>
</evidence>
<dbReference type="GO" id="GO:0004386">
    <property type="term" value="F:helicase activity"/>
    <property type="evidence" value="ECO:0007669"/>
    <property type="project" value="InterPro"/>
</dbReference>
<accession>A0A1L9R5H5</accession>
<evidence type="ECO:0000256" key="7">
    <source>
        <dbReference type="ARBA" id="ARBA00022833"/>
    </source>
</evidence>
<dbReference type="GO" id="GO:0031380">
    <property type="term" value="C:nuclear RNA-directed RNA polymerase complex"/>
    <property type="evidence" value="ECO:0007669"/>
    <property type="project" value="TreeGrafter"/>
</dbReference>
<dbReference type="Pfam" id="PF13087">
    <property type="entry name" value="AAA_12"/>
    <property type="match status" value="1"/>
</dbReference>
<dbReference type="CDD" id="cd06008">
    <property type="entry name" value="NF-X1-zinc-finger"/>
    <property type="match status" value="1"/>
</dbReference>
<dbReference type="Gene3D" id="3.40.50.300">
    <property type="entry name" value="P-loop containing nucleotide triphosphate hydrolases"/>
    <property type="match status" value="2"/>
</dbReference>
<keyword evidence="6" id="KW-0067">ATP-binding</keyword>
<keyword evidence="4" id="KW-0677">Repeat</keyword>
<keyword evidence="3" id="KW-0479">Metal-binding</keyword>
<evidence type="ECO:0000259" key="10">
    <source>
        <dbReference type="PROSITE" id="PS51981"/>
    </source>
</evidence>
<evidence type="ECO:0000256" key="1">
    <source>
        <dbReference type="ARBA" id="ARBA00004496"/>
    </source>
</evidence>
<dbReference type="Pfam" id="PF13086">
    <property type="entry name" value="AAA_11"/>
    <property type="match status" value="1"/>
</dbReference>
<dbReference type="OrthoDB" id="2423195at2759"/>
<evidence type="ECO:0000256" key="4">
    <source>
        <dbReference type="ARBA" id="ARBA00022737"/>
    </source>
</evidence>
<dbReference type="EMBL" id="KV878217">
    <property type="protein sequence ID" value="OJJ30169.1"/>
    <property type="molecule type" value="Genomic_DNA"/>
</dbReference>
<feature type="compositionally biased region" description="Polar residues" evidence="9">
    <location>
        <begin position="25"/>
        <end position="34"/>
    </location>
</feature>
<dbReference type="PANTHER" id="PTHR10887:SF445">
    <property type="entry name" value="NFX1-TYPE ZINC FINGER-CONTAINING PROTEIN 1"/>
    <property type="match status" value="1"/>
</dbReference>
<dbReference type="InterPro" id="IPR046439">
    <property type="entry name" value="ZF_RZ_dom"/>
</dbReference>
<reference evidence="12" key="1">
    <citation type="journal article" date="2017" name="Genome Biol.">
        <title>Comparative genomics reveals high biological diversity and specific adaptations in the industrially and medically important fungal genus Aspergillus.</title>
        <authorList>
            <person name="de Vries R.P."/>
            <person name="Riley R."/>
            <person name="Wiebenga A."/>
            <person name="Aguilar-Osorio G."/>
            <person name="Amillis S."/>
            <person name="Uchima C.A."/>
            <person name="Anderluh G."/>
            <person name="Asadollahi M."/>
            <person name="Askin M."/>
            <person name="Barry K."/>
            <person name="Battaglia E."/>
            <person name="Bayram O."/>
            <person name="Benocci T."/>
            <person name="Braus-Stromeyer S.A."/>
            <person name="Caldana C."/>
            <person name="Canovas D."/>
            <person name="Cerqueira G.C."/>
            <person name="Chen F."/>
            <person name="Chen W."/>
            <person name="Choi C."/>
            <person name="Clum A."/>
            <person name="Dos Santos R.A."/>
            <person name="Damasio A.R."/>
            <person name="Diallinas G."/>
            <person name="Emri T."/>
            <person name="Fekete E."/>
            <person name="Flipphi M."/>
            <person name="Freyberg S."/>
            <person name="Gallo A."/>
            <person name="Gournas C."/>
            <person name="Habgood R."/>
            <person name="Hainaut M."/>
            <person name="Harispe M.L."/>
            <person name="Henrissat B."/>
            <person name="Hilden K.S."/>
            <person name="Hope R."/>
            <person name="Hossain A."/>
            <person name="Karabika E."/>
            <person name="Karaffa L."/>
            <person name="Karanyi Z."/>
            <person name="Krasevec N."/>
            <person name="Kuo A."/>
            <person name="Kusch H."/>
            <person name="LaButti K."/>
            <person name="Lagendijk E.L."/>
            <person name="Lapidus A."/>
            <person name="Levasseur A."/>
            <person name="Lindquist E."/>
            <person name="Lipzen A."/>
            <person name="Logrieco A.F."/>
            <person name="MacCabe A."/>
            <person name="Maekelae M.R."/>
            <person name="Malavazi I."/>
            <person name="Melin P."/>
            <person name="Meyer V."/>
            <person name="Mielnichuk N."/>
            <person name="Miskei M."/>
            <person name="Molnar A.P."/>
            <person name="Mule G."/>
            <person name="Ngan C.Y."/>
            <person name="Orejas M."/>
            <person name="Orosz E."/>
            <person name="Ouedraogo J.P."/>
            <person name="Overkamp K.M."/>
            <person name="Park H.-S."/>
            <person name="Perrone G."/>
            <person name="Piumi F."/>
            <person name="Punt P.J."/>
            <person name="Ram A.F."/>
            <person name="Ramon A."/>
            <person name="Rauscher S."/>
            <person name="Record E."/>
            <person name="Riano-Pachon D.M."/>
            <person name="Robert V."/>
            <person name="Roehrig J."/>
            <person name="Ruller R."/>
            <person name="Salamov A."/>
            <person name="Salih N.S."/>
            <person name="Samson R.A."/>
            <person name="Sandor E."/>
            <person name="Sanguinetti M."/>
            <person name="Schuetze T."/>
            <person name="Sepcic K."/>
            <person name="Shelest E."/>
            <person name="Sherlock G."/>
            <person name="Sophianopoulou V."/>
            <person name="Squina F.M."/>
            <person name="Sun H."/>
            <person name="Susca A."/>
            <person name="Todd R.B."/>
            <person name="Tsang A."/>
            <person name="Unkles S.E."/>
            <person name="van de Wiele N."/>
            <person name="van Rossen-Uffink D."/>
            <person name="Oliveira J.V."/>
            <person name="Vesth T.C."/>
            <person name="Visser J."/>
            <person name="Yu J.-H."/>
            <person name="Zhou M."/>
            <person name="Andersen M.R."/>
            <person name="Archer D.B."/>
            <person name="Baker S.E."/>
            <person name="Benoit I."/>
            <person name="Brakhage A.A."/>
            <person name="Braus G.H."/>
            <person name="Fischer R."/>
            <person name="Frisvad J.C."/>
            <person name="Goldman G.H."/>
            <person name="Houbraken J."/>
            <person name="Oakley B."/>
            <person name="Pocsi I."/>
            <person name="Scazzocchio C."/>
            <person name="Seiboth B."/>
            <person name="vanKuyk P.A."/>
            <person name="Wortman J."/>
            <person name="Dyer P.S."/>
            <person name="Grigoriev I.V."/>
        </authorList>
    </citation>
    <scope>NUCLEOTIDE SEQUENCE [LARGE SCALE GENOMIC DNA]</scope>
    <source>
        <strain evidence="12">DTO 134E9</strain>
    </source>
</reference>
<dbReference type="VEuPathDB" id="FungiDB:ASPWEDRAFT_701319"/>
<dbReference type="Proteomes" id="UP000184383">
    <property type="component" value="Unassembled WGS sequence"/>
</dbReference>
<gene>
    <name evidence="11" type="ORF">ASPWEDRAFT_701319</name>
</gene>
<keyword evidence="6" id="KW-0547">Nucleotide-binding</keyword>
<evidence type="ECO:0000256" key="3">
    <source>
        <dbReference type="ARBA" id="ARBA00022723"/>
    </source>
</evidence>
<evidence type="ECO:0000313" key="11">
    <source>
        <dbReference type="EMBL" id="OJJ30169.1"/>
    </source>
</evidence>
<dbReference type="RefSeq" id="XP_040683846.1">
    <property type="nucleotide sequence ID" value="XM_040839102.1"/>
</dbReference>
<dbReference type="InterPro" id="IPR027417">
    <property type="entry name" value="P-loop_NTPase"/>
</dbReference>
<dbReference type="InterPro" id="IPR045055">
    <property type="entry name" value="DNA2/NAM7-like"/>
</dbReference>
<protein>
    <recommendedName>
        <fullName evidence="10">RZ-type domain-containing protein</fullName>
    </recommendedName>
</protein>
<dbReference type="FunFam" id="3.40.50.300:FF:001660">
    <property type="entry name" value="NF-X1 finger and helicase protein, putative"/>
    <property type="match status" value="1"/>
</dbReference>
<dbReference type="InterPro" id="IPR041677">
    <property type="entry name" value="DNA2/NAM7_AAA_11"/>
</dbReference>
<proteinExistence type="predicted"/>
<dbReference type="InterPro" id="IPR041679">
    <property type="entry name" value="DNA2/NAM7-like_C"/>
</dbReference>
<dbReference type="InterPro" id="IPR000967">
    <property type="entry name" value="Znf_NFX1"/>
</dbReference>
<dbReference type="GeneID" id="63754950"/>
<dbReference type="GO" id="GO:0005737">
    <property type="term" value="C:cytoplasm"/>
    <property type="evidence" value="ECO:0007669"/>
    <property type="project" value="UniProtKB-SubCell"/>
</dbReference>
<dbReference type="GO" id="GO:0008270">
    <property type="term" value="F:zinc ion binding"/>
    <property type="evidence" value="ECO:0007669"/>
    <property type="project" value="UniProtKB-KW"/>
</dbReference>
<dbReference type="InterPro" id="IPR047187">
    <property type="entry name" value="SF1_C_Upf1"/>
</dbReference>
<dbReference type="Pfam" id="PF20173">
    <property type="entry name" value="ZnF_RZ-type"/>
    <property type="match status" value="1"/>
</dbReference>
<dbReference type="CDD" id="cd18808">
    <property type="entry name" value="SF1_C_Upf1"/>
    <property type="match status" value="1"/>
</dbReference>
<feature type="compositionally biased region" description="Basic and acidic residues" evidence="9">
    <location>
        <begin position="441"/>
        <end position="456"/>
    </location>
</feature>
<dbReference type="SUPFAM" id="SSF52540">
    <property type="entry name" value="P-loop containing nucleoside triphosphate hydrolases"/>
    <property type="match status" value="1"/>
</dbReference>
<keyword evidence="8" id="KW-0391">Immunity</keyword>
<dbReference type="GO" id="GO:0002376">
    <property type="term" value="P:immune system process"/>
    <property type="evidence" value="ECO:0007669"/>
    <property type="project" value="UniProtKB-KW"/>
</dbReference>
<dbReference type="SMART" id="SM00438">
    <property type="entry name" value="ZnF_NFX"/>
    <property type="match status" value="4"/>
</dbReference>
<keyword evidence="6" id="KW-0347">Helicase</keyword>
<evidence type="ECO:0000256" key="5">
    <source>
        <dbReference type="ARBA" id="ARBA00022771"/>
    </source>
</evidence>
<sequence>MDRRRHFSMTGTCKFRPCKFRHDQSNQNRGNSRTSCREPQGLSNSERDFREWRNNIPLDMGNTRPLGGRLGYFFQEARRLIEVDVGVLQDVIQSFAREGGLRCICEMVEQRFESMPSPRKENVFKNQILPFFETLTHPNVLLSLVLEQSVGTIYNFLFGVGGARAAHLLEYVCDVLTNSGKSEQDVSWYEVSSLVFSRIVDLNSTASVQEPLKVQAKRFENIFITMNTNGLDKLLYNSRAHLERLLRRLEIGCSLPAASPARKNEGQKSALSFTIHHEPPGGRHNNDHADICQIRVMPSYQEIMSTRTEYLPVNDPTQWHVDGLDGLLDRNFRLLREDTVGQLRDAIHHEIRRAREQLPHQRMNIYRDARVVKVGFEWMSGLYFGIGFPQPRNLKEMSLGQRENWWQASKRLQPGAVVCLVFKKNIVLFCTVTEPQGRVPRKGEEGNRPRKDDKLESGSLWKAKNTASVMLQLVDSRGNNVQSILSHYTSKTLGFTLVEFPGVLLPAFEPTLRALQLMKKNGALPFPDLLVPSSSDATGLVKIPPPNYAVKPGFAFNLRCLMRNDADLYVRHDQPVDIRRLQDNSSLDDAQAEALVTSLQRKVGLIQGPPGTGKSYTGVALIKVLLANKVHGKAKLGPIICVTYTNHALDQLLEALLDKGVTSQIVRIGSRSQSDKLEPFKLRTVAKNVDKTKMEKSAQWNIHRQLEGFVEEFNSTGLKGDISRSRLLPYLWKNHLHHYRQLFGTDEDGYKTVQSNDPHKTIKAWLGNGNARNEDIRSIDELKDINLFSMSRAERQALHQHWVDEINRFVQDKLIRLVSSHSTAKSEFDNIRDEVDLRCLNQAHVIGLTTTGLARNLKMLQRLQSKVVVCEEAGEVLEGHLLTALLPSIEHAILIGDHLQLRPQVQNYDLSRENRRGGEQYSLDVSLFERLVESKNPMGSGLPFSTLETQRRMHPSIAQLVRDTLYPQLSDDPSVSEYPAVVGMRKRLFWLDHRIPEGDSSNNDATTTSHWNQYEIDMTTALVNHLVQQGQYQTGDIAVLTPYLGQLHRLRQRLSRSFAITLGERDKDDLEKAGFDEVDQGNSHIRATLLQTLRVATIDNFQGEEAKVVVISLVRSNPENKCGFLRTSNRINVLLSRAQHGMYIIGNSQTSIHVPMWESVIDILRQNENIGDTLELQCPRHRDTPIAVSDPDDFPRVSPEGGCDLRCINRLKCGHACAQKCHSEILHNAVYCLEECPRPRKGCAHPCPKKCGDPCPLKCHVNIFNKDRLLGCGHLVQNLPCWQDQDLSTVRCTVFVQKDVPHCHHKVSVQCCVDVASSKYDCKAQCRTILPCGHTCKNLCMDCVTKTESGEIRVNHGSCKQKCGRNQSTCAHVCNTPCHGQEPCPPCQAPCDVECGHSKCMKQCCDPCTPCAEEKCLSACPHSACSMPCAAPCDHVPCSRRCQKTLECGHQCPSVCGEKCPSQAYCQTCGNDDIKNHLVDFILGETYNEVDLNQTPCIFPRCGHFLTVESMDGQMDLKKHYDVDVDGVPVSITTASVPFSMEDIKTCASCRGPLRDIARYGRLIRRAVLDESTKKLILYLNREYVPLAQEVPRHIQQLQEAKNEKRLDWPAKTTIARSRDEQMAAMKDIMNRVSPGSWKAIIDLRKRILKYCSRVKPEEQPFNRVRDMVENARRRNKTTSNFEFDNNVLQTKGILQATALSIRLDIALLADFLALRQDTDPKKANNSIEINLDKNREECELLIQTADSSRRLLQQTEGFIFLAQLHALERSQCPSPEIAEIHLEKCHAAIAEARSLCSTYPGQTTGLPDEIDGVEKMLAGSTFYTAVTNEERMAVIQAMAREFRGTGHWYYCGNGHPFTIGECGGAVQRASCPECGAPVGGAHHVTAEGVTRASEFEDSFARLAL</sequence>
<dbReference type="PROSITE" id="PS51981">
    <property type="entry name" value="ZF_RZ"/>
    <property type="match status" value="1"/>
</dbReference>
<dbReference type="PANTHER" id="PTHR10887">
    <property type="entry name" value="DNA2/NAM7 HELICASE FAMILY"/>
    <property type="match status" value="1"/>
</dbReference>
<evidence type="ECO:0000256" key="6">
    <source>
        <dbReference type="ARBA" id="ARBA00022806"/>
    </source>
</evidence>
<keyword evidence="2" id="KW-0963">Cytoplasm</keyword>
<keyword evidence="7" id="KW-0862">Zinc</keyword>
<comment type="subcellular location">
    <subcellularLocation>
        <location evidence="1">Cytoplasm</location>
    </subcellularLocation>
</comment>
<feature type="domain" description="RZ-type" evidence="10">
    <location>
        <begin position="1827"/>
        <end position="1902"/>
    </location>
</feature>
<feature type="region of interest" description="Disordered" evidence="9">
    <location>
        <begin position="24"/>
        <end position="44"/>
    </location>
</feature>
<evidence type="ECO:0000256" key="8">
    <source>
        <dbReference type="ARBA" id="ARBA00022859"/>
    </source>
</evidence>
<keyword evidence="5" id="KW-0863">Zinc-finger</keyword>
<dbReference type="GO" id="GO:0031048">
    <property type="term" value="P:regulatory ncRNA-mediated heterochromatin formation"/>
    <property type="evidence" value="ECO:0007669"/>
    <property type="project" value="TreeGrafter"/>
</dbReference>
<evidence type="ECO:0000313" key="12">
    <source>
        <dbReference type="Proteomes" id="UP000184383"/>
    </source>
</evidence>
<name>A0A1L9R5H5_ASPWE</name>
<evidence type="ECO:0000256" key="9">
    <source>
        <dbReference type="SAM" id="MobiDB-lite"/>
    </source>
</evidence>
<keyword evidence="12" id="KW-1185">Reference proteome</keyword>
<keyword evidence="6" id="KW-0378">Hydrolase</keyword>
<organism evidence="11 12">
    <name type="scientific">Aspergillus wentii DTO 134E9</name>
    <dbReference type="NCBI Taxonomy" id="1073089"/>
    <lineage>
        <taxon>Eukaryota</taxon>
        <taxon>Fungi</taxon>
        <taxon>Dikarya</taxon>
        <taxon>Ascomycota</taxon>
        <taxon>Pezizomycotina</taxon>
        <taxon>Eurotiomycetes</taxon>
        <taxon>Eurotiomycetidae</taxon>
        <taxon>Eurotiales</taxon>
        <taxon>Aspergillaceae</taxon>
        <taxon>Aspergillus</taxon>
        <taxon>Aspergillus subgen. Cremei</taxon>
    </lineage>
</organism>
<feature type="region of interest" description="Disordered" evidence="9">
    <location>
        <begin position="437"/>
        <end position="457"/>
    </location>
</feature>